<proteinExistence type="predicted"/>
<dbReference type="InterPro" id="IPR036736">
    <property type="entry name" value="ACP-like_sf"/>
</dbReference>
<sequence>MEKYHRLYETICGMLYEARGLERAQLSADMPLQQLGLDSLDYMELMLVVRREFGITLTAEMLIDHPELTLGELCHVIIRQ</sequence>
<dbReference type="SUPFAM" id="SSF47336">
    <property type="entry name" value="ACP-like"/>
    <property type="match status" value="1"/>
</dbReference>
<comment type="caution">
    <text evidence="1">The sequence shown here is derived from an EMBL/GenBank/DDBJ whole genome shotgun (WGS) entry which is preliminary data.</text>
</comment>
<organism evidence="1 2">
    <name type="scientific">Serratia marcescens</name>
    <dbReference type="NCBI Taxonomy" id="615"/>
    <lineage>
        <taxon>Bacteria</taxon>
        <taxon>Pseudomonadati</taxon>
        <taxon>Pseudomonadota</taxon>
        <taxon>Gammaproteobacteria</taxon>
        <taxon>Enterobacterales</taxon>
        <taxon>Yersiniaceae</taxon>
        <taxon>Serratia</taxon>
    </lineage>
</organism>
<dbReference type="PROSITE" id="PS50075">
    <property type="entry name" value="CARRIER"/>
    <property type="match status" value="1"/>
</dbReference>
<reference evidence="2" key="1">
    <citation type="submission" date="2016-04" db="EMBL/GenBank/DDBJ databases">
        <authorList>
            <person name="Osei Sekyere J."/>
            <person name="Sivertsen A."/>
            <person name="Pedersen A.T."/>
            <person name="Sundsfjord A."/>
        </authorList>
    </citation>
    <scope>NUCLEOTIDE SEQUENCE [LARGE SCALE GENOMIC DNA]</scope>
    <source>
        <strain evidence="2">945174350</strain>
    </source>
</reference>
<dbReference type="Gene3D" id="1.10.1200.10">
    <property type="entry name" value="ACP-like"/>
    <property type="match status" value="1"/>
</dbReference>
<dbReference type="Proteomes" id="UP000050489">
    <property type="component" value="Unassembled WGS sequence"/>
</dbReference>
<dbReference type="Pfam" id="PF00550">
    <property type="entry name" value="PP-binding"/>
    <property type="match status" value="1"/>
</dbReference>
<evidence type="ECO:0000313" key="1">
    <source>
        <dbReference type="EMBL" id="OCO83860.1"/>
    </source>
</evidence>
<name>A0A2F0PID8_SERMA</name>
<gene>
    <name evidence="1" type="ORF">AN695_0218815</name>
</gene>
<dbReference type="InterPro" id="IPR009081">
    <property type="entry name" value="PP-bd_ACP"/>
</dbReference>
<evidence type="ECO:0000313" key="2">
    <source>
        <dbReference type="Proteomes" id="UP000050489"/>
    </source>
</evidence>
<dbReference type="EMBL" id="LJEX02000102">
    <property type="protein sequence ID" value="OCO83860.1"/>
    <property type="molecule type" value="Genomic_DNA"/>
</dbReference>
<protein>
    <submittedName>
        <fullName evidence="1">Acyl carrier protein</fullName>
    </submittedName>
</protein>
<accession>A0A2F0PID8</accession>
<dbReference type="AlphaFoldDB" id="A0A2F0PID8"/>
<dbReference type="RefSeq" id="WP_055317274.1">
    <property type="nucleotide sequence ID" value="NZ_CADDTT010000046.1"/>
</dbReference>